<evidence type="ECO:0000313" key="2">
    <source>
        <dbReference type="EMBL" id="MBB2967783.1"/>
    </source>
</evidence>
<sequence>MTNKTPREEEIQKTEEAKVAEKERLEREEEERLR</sequence>
<dbReference type="AlphaFoldDB" id="A0A7W4UX12"/>
<accession>A0A7W4UX12</accession>
<protein>
    <submittedName>
        <fullName evidence="2">Uncharacterized protein</fullName>
    </submittedName>
</protein>
<comment type="caution">
    <text evidence="2">The sequence shown here is derived from an EMBL/GenBank/DDBJ whole genome shotgun (WGS) entry which is preliminary data.</text>
</comment>
<dbReference type="Proteomes" id="UP000538196">
    <property type="component" value="Unassembled WGS sequence"/>
</dbReference>
<gene>
    <name evidence="2" type="ORF">FHX33_002546</name>
</gene>
<name>A0A7W4UX12_LEIAQ</name>
<evidence type="ECO:0000256" key="1">
    <source>
        <dbReference type="SAM" id="MobiDB-lite"/>
    </source>
</evidence>
<organism evidence="2 3">
    <name type="scientific">Leifsonia aquatica</name>
    <name type="common">Corynebacterium aquaticum</name>
    <dbReference type="NCBI Taxonomy" id="144185"/>
    <lineage>
        <taxon>Bacteria</taxon>
        <taxon>Bacillati</taxon>
        <taxon>Actinomycetota</taxon>
        <taxon>Actinomycetes</taxon>
        <taxon>Micrococcales</taxon>
        <taxon>Microbacteriaceae</taxon>
        <taxon>Leifsonia</taxon>
    </lineage>
</organism>
<proteinExistence type="predicted"/>
<evidence type="ECO:0000313" key="3">
    <source>
        <dbReference type="Proteomes" id="UP000538196"/>
    </source>
</evidence>
<feature type="region of interest" description="Disordered" evidence="1">
    <location>
        <begin position="1"/>
        <end position="34"/>
    </location>
</feature>
<keyword evidence="3" id="KW-1185">Reference proteome</keyword>
<dbReference type="EMBL" id="JACHVP010000002">
    <property type="protein sequence ID" value="MBB2967783.1"/>
    <property type="molecule type" value="Genomic_DNA"/>
</dbReference>
<reference evidence="2 3" key="1">
    <citation type="submission" date="2020-08" db="EMBL/GenBank/DDBJ databases">
        <title>Sequencing the genomes of 1000 actinobacteria strains.</title>
        <authorList>
            <person name="Klenk H.-P."/>
        </authorList>
    </citation>
    <scope>NUCLEOTIDE SEQUENCE [LARGE SCALE GENOMIC DNA]</scope>
    <source>
        <strain evidence="2 3">DSM 20146</strain>
    </source>
</reference>